<dbReference type="Proteomes" id="UP000823775">
    <property type="component" value="Unassembled WGS sequence"/>
</dbReference>
<evidence type="ECO:0000313" key="1">
    <source>
        <dbReference type="EMBL" id="MCD7464353.1"/>
    </source>
</evidence>
<sequence>VLEVRKRKEERERGGCGEGELKVMSLVLSVLMVSSGEEEEVTGCERRGGRREVEMRWFWCSSTLSRRRRFVVVITAVSRQWREKREEEVVRPRLVWTAFSGFGDSWWLRERKARWWRRCWFPATVENRGLVLGLVWCFGGLLFGSVRRKNGGVSEGER</sequence>
<gene>
    <name evidence="1" type="ORF">HAX54_052555</name>
</gene>
<name>A0ABS8SZU3_DATST</name>
<keyword evidence="2" id="KW-1185">Reference proteome</keyword>
<dbReference type="EMBL" id="JACEIK010000956">
    <property type="protein sequence ID" value="MCD7464353.1"/>
    <property type="molecule type" value="Genomic_DNA"/>
</dbReference>
<proteinExistence type="predicted"/>
<accession>A0ABS8SZU3</accession>
<protein>
    <submittedName>
        <fullName evidence="1">Uncharacterized protein</fullName>
    </submittedName>
</protein>
<reference evidence="1 2" key="1">
    <citation type="journal article" date="2021" name="BMC Genomics">
        <title>Datura genome reveals duplications of psychoactive alkaloid biosynthetic genes and high mutation rate following tissue culture.</title>
        <authorList>
            <person name="Rajewski A."/>
            <person name="Carter-House D."/>
            <person name="Stajich J."/>
            <person name="Litt A."/>
        </authorList>
    </citation>
    <scope>NUCLEOTIDE SEQUENCE [LARGE SCALE GENOMIC DNA]</scope>
    <source>
        <strain evidence="1">AR-01</strain>
    </source>
</reference>
<feature type="non-terminal residue" evidence="1">
    <location>
        <position position="1"/>
    </location>
</feature>
<evidence type="ECO:0000313" key="2">
    <source>
        <dbReference type="Proteomes" id="UP000823775"/>
    </source>
</evidence>
<comment type="caution">
    <text evidence="1">The sequence shown here is derived from an EMBL/GenBank/DDBJ whole genome shotgun (WGS) entry which is preliminary data.</text>
</comment>
<organism evidence="1 2">
    <name type="scientific">Datura stramonium</name>
    <name type="common">Jimsonweed</name>
    <name type="synonym">Common thornapple</name>
    <dbReference type="NCBI Taxonomy" id="4076"/>
    <lineage>
        <taxon>Eukaryota</taxon>
        <taxon>Viridiplantae</taxon>
        <taxon>Streptophyta</taxon>
        <taxon>Embryophyta</taxon>
        <taxon>Tracheophyta</taxon>
        <taxon>Spermatophyta</taxon>
        <taxon>Magnoliopsida</taxon>
        <taxon>eudicotyledons</taxon>
        <taxon>Gunneridae</taxon>
        <taxon>Pentapetalae</taxon>
        <taxon>asterids</taxon>
        <taxon>lamiids</taxon>
        <taxon>Solanales</taxon>
        <taxon>Solanaceae</taxon>
        <taxon>Solanoideae</taxon>
        <taxon>Datureae</taxon>
        <taxon>Datura</taxon>
    </lineage>
</organism>